<proteinExistence type="predicted"/>
<dbReference type="GeneID" id="90589960"/>
<dbReference type="PANTHER" id="PTHR34703:SF1">
    <property type="entry name" value="ANTIPORTER SUBUNIT MNHG2-RELATED"/>
    <property type="match status" value="1"/>
</dbReference>
<feature type="transmembrane region" description="Helical" evidence="1">
    <location>
        <begin position="36"/>
        <end position="54"/>
    </location>
</feature>
<dbReference type="NCBIfam" id="TIGR01300">
    <property type="entry name" value="CPA3_mnhG_phaG"/>
    <property type="match status" value="1"/>
</dbReference>
<keyword evidence="1" id="KW-0472">Membrane</keyword>
<name>A0ABY8CJM7_9ARCH</name>
<dbReference type="RefSeq" id="WP_347722411.1">
    <property type="nucleotide sequence ID" value="NZ_CP104395.1"/>
</dbReference>
<evidence type="ECO:0000313" key="2">
    <source>
        <dbReference type="EMBL" id="WEL19541.1"/>
    </source>
</evidence>
<dbReference type="InterPro" id="IPR005133">
    <property type="entry name" value="PhaG_MnhG_YufB"/>
</dbReference>
<evidence type="ECO:0000256" key="1">
    <source>
        <dbReference type="SAM" id="Phobius"/>
    </source>
</evidence>
<dbReference type="Pfam" id="PF03334">
    <property type="entry name" value="PhaG_MnhG_YufB"/>
    <property type="match status" value="1"/>
</dbReference>
<accession>A0ABY8CJM7</accession>
<organism evidence="2 3">
    <name type="scientific">Candidatus Nanohalococcus occultus</name>
    <dbReference type="NCBI Taxonomy" id="2978047"/>
    <lineage>
        <taxon>Archaea</taxon>
        <taxon>Candidatus Nanohalarchaeota</taxon>
        <taxon>Candidatus Nanohalarchaeota incertae sedis</taxon>
        <taxon>Candidatus Nanohalococcus</taxon>
    </lineage>
</organism>
<feature type="transmembrane region" description="Helical" evidence="1">
    <location>
        <begin position="60"/>
        <end position="81"/>
    </location>
</feature>
<dbReference type="EMBL" id="CP104395">
    <property type="protein sequence ID" value="WEL19541.1"/>
    <property type="molecule type" value="Genomic_DNA"/>
</dbReference>
<feature type="transmembrane region" description="Helical" evidence="1">
    <location>
        <begin position="6"/>
        <end position="24"/>
    </location>
</feature>
<gene>
    <name evidence="2" type="primary">mnhG</name>
    <name evidence="2" type="ORF">SVXNc_0523</name>
</gene>
<keyword evidence="1" id="KW-0812">Transmembrane</keyword>
<dbReference type="PANTHER" id="PTHR34703">
    <property type="entry name" value="ANTIPORTER SUBUNIT MNHG2-RELATED"/>
    <property type="match status" value="1"/>
</dbReference>
<keyword evidence="3" id="KW-1185">Reference proteome</keyword>
<evidence type="ECO:0000313" key="3">
    <source>
        <dbReference type="Proteomes" id="UP001218034"/>
    </source>
</evidence>
<sequence>MIVESLISLGVLFLAVGAIGLVRFETVFSRMHAASAATTLGTGMIVIATAVDFYPDPTWLSTLVVTVFLFITAPTGAHLIARAIDIQQFREE</sequence>
<keyword evidence="1" id="KW-1133">Transmembrane helix</keyword>
<protein>
    <submittedName>
        <fullName evidence="2">Multicomponent Na:H antiporter subunit G</fullName>
    </submittedName>
</protein>
<dbReference type="Proteomes" id="UP001218034">
    <property type="component" value="Chromosome"/>
</dbReference>
<reference evidence="2 3" key="1">
    <citation type="submission" date="2022-09" db="EMBL/GenBank/DDBJ databases">
        <title>Xylan utilization by haloarchaea-nanohaloarchaea associations.</title>
        <authorList>
            <person name="Yakimov M."/>
        </authorList>
    </citation>
    <scope>NUCLEOTIDE SEQUENCE [LARGE SCALE GENOMIC DNA]</scope>
    <source>
        <strain evidence="2 3">SVXNc</strain>
    </source>
</reference>